<keyword evidence="3" id="KW-1185">Reference proteome</keyword>
<dbReference type="AlphaFoldDB" id="A0A812S2S9"/>
<dbReference type="EMBL" id="CAJNDS010002397">
    <property type="protein sequence ID" value="CAE7459806.1"/>
    <property type="molecule type" value="Genomic_DNA"/>
</dbReference>
<feature type="transmembrane region" description="Helical" evidence="1">
    <location>
        <begin position="120"/>
        <end position="144"/>
    </location>
</feature>
<evidence type="ECO:0000313" key="2">
    <source>
        <dbReference type="EMBL" id="CAE7459806.1"/>
    </source>
</evidence>
<gene>
    <name evidence="2" type="ORF">SNAT2548_LOCUS25512</name>
</gene>
<evidence type="ECO:0000313" key="3">
    <source>
        <dbReference type="Proteomes" id="UP000604046"/>
    </source>
</evidence>
<feature type="transmembrane region" description="Helical" evidence="1">
    <location>
        <begin position="150"/>
        <end position="168"/>
    </location>
</feature>
<organism evidence="2 3">
    <name type="scientific">Symbiodinium natans</name>
    <dbReference type="NCBI Taxonomy" id="878477"/>
    <lineage>
        <taxon>Eukaryota</taxon>
        <taxon>Sar</taxon>
        <taxon>Alveolata</taxon>
        <taxon>Dinophyceae</taxon>
        <taxon>Suessiales</taxon>
        <taxon>Symbiodiniaceae</taxon>
        <taxon>Symbiodinium</taxon>
    </lineage>
</organism>
<keyword evidence="1" id="KW-1133">Transmembrane helix</keyword>
<feature type="transmembrane region" description="Helical" evidence="1">
    <location>
        <begin position="189"/>
        <end position="212"/>
    </location>
</feature>
<evidence type="ECO:0000256" key="1">
    <source>
        <dbReference type="SAM" id="Phobius"/>
    </source>
</evidence>
<name>A0A812S2S9_9DINO</name>
<sequence length="329" mass="35328">MGGHASKPVLKNDLKAPLEVKADDGTWQVLYPGRSMDLAGRGGEVEARLREPPQVACCVPAKALRASRDLGEVTREGRRRDLQEAREAVEARERKDQAKRRLASAANEQALRAVTDETRVCIGCCEICLLFASPLVVLLFLALLTPGSDLAAGLLAGLGALPLGAWLGQWVAERAFDKDKVEANFGSQAPCYVAALWVLGLLVLLALAGMTVHHFLAGYWWTVFLIWPVPCCCSALAASAASEEGGEYEDLADARLEAKKNVLERGIVFKGAVIPEPGRKCICSWPGKYEGAWDRMVSAAKGGAVSAAVVFRTALRSSASTAKFHQVTK</sequence>
<keyword evidence="1" id="KW-0472">Membrane</keyword>
<accession>A0A812S2S9</accession>
<proteinExistence type="predicted"/>
<protein>
    <submittedName>
        <fullName evidence="2">Uncharacterized protein</fullName>
    </submittedName>
</protein>
<dbReference type="Proteomes" id="UP000604046">
    <property type="component" value="Unassembled WGS sequence"/>
</dbReference>
<comment type="caution">
    <text evidence="2">The sequence shown here is derived from an EMBL/GenBank/DDBJ whole genome shotgun (WGS) entry which is preliminary data.</text>
</comment>
<keyword evidence="1" id="KW-0812">Transmembrane</keyword>
<feature type="transmembrane region" description="Helical" evidence="1">
    <location>
        <begin position="218"/>
        <end position="238"/>
    </location>
</feature>
<reference evidence="2" key="1">
    <citation type="submission" date="2021-02" db="EMBL/GenBank/DDBJ databases">
        <authorList>
            <person name="Dougan E. K."/>
            <person name="Rhodes N."/>
            <person name="Thang M."/>
            <person name="Chan C."/>
        </authorList>
    </citation>
    <scope>NUCLEOTIDE SEQUENCE</scope>
</reference>